<keyword evidence="1 2" id="KW-0808">Transferase</keyword>
<dbReference type="AlphaFoldDB" id="A0A543FSK7"/>
<dbReference type="EMBL" id="VFPH01000002">
    <property type="protein sequence ID" value="TQM36781.1"/>
    <property type="molecule type" value="Genomic_DNA"/>
</dbReference>
<dbReference type="RefSeq" id="WP_142103638.1">
    <property type="nucleotide sequence ID" value="NZ_VFPH01000002.1"/>
</dbReference>
<comment type="caution">
    <text evidence="2">The sequence shown here is derived from an EMBL/GenBank/DDBJ whole genome shotgun (WGS) entry which is preliminary data.</text>
</comment>
<evidence type="ECO:0000313" key="2">
    <source>
        <dbReference type="EMBL" id="TQM36781.1"/>
    </source>
</evidence>
<dbReference type="InterPro" id="IPR023606">
    <property type="entry name" value="CoA-Trfase_III_dom_1_sf"/>
</dbReference>
<dbReference type="Gene3D" id="3.30.1540.10">
    <property type="entry name" value="formyl-coa transferase, domain 3"/>
    <property type="match status" value="1"/>
</dbReference>
<dbReference type="Pfam" id="PF02515">
    <property type="entry name" value="CoA_transf_3"/>
    <property type="match status" value="1"/>
</dbReference>
<dbReference type="PANTHER" id="PTHR48207:SF4">
    <property type="entry name" value="BLL6097 PROTEIN"/>
    <property type="match status" value="1"/>
</dbReference>
<reference evidence="2 3" key="1">
    <citation type="submission" date="2019-06" db="EMBL/GenBank/DDBJ databases">
        <title>Sequencing the genomes of 1000 actinobacteria strains.</title>
        <authorList>
            <person name="Klenk H.-P."/>
        </authorList>
    </citation>
    <scope>NUCLEOTIDE SEQUENCE [LARGE SCALE GENOMIC DNA]</scope>
    <source>
        <strain evidence="2 3">DSM 45511</strain>
    </source>
</reference>
<dbReference type="OrthoDB" id="9797653at2"/>
<protein>
    <submittedName>
        <fullName evidence="2">Crotonobetainyl-CoA:carnitine CoA-transferase CaiB-like acyl-CoA transferase</fullName>
    </submittedName>
</protein>
<proteinExistence type="predicted"/>
<evidence type="ECO:0000256" key="1">
    <source>
        <dbReference type="ARBA" id="ARBA00022679"/>
    </source>
</evidence>
<dbReference type="Proteomes" id="UP000319818">
    <property type="component" value="Unassembled WGS sequence"/>
</dbReference>
<gene>
    <name evidence="2" type="ORF">FB388_3967</name>
</gene>
<dbReference type="SUPFAM" id="SSF89796">
    <property type="entry name" value="CoA-transferase family III (CaiB/BaiF)"/>
    <property type="match status" value="1"/>
</dbReference>
<dbReference type="Gene3D" id="3.40.50.10540">
    <property type="entry name" value="Crotonobetainyl-coa:carnitine coa-transferase, domain 1"/>
    <property type="match status" value="1"/>
</dbReference>
<dbReference type="InterPro" id="IPR044855">
    <property type="entry name" value="CoA-Trfase_III_dom3_sf"/>
</dbReference>
<keyword evidence="3" id="KW-1185">Reference proteome</keyword>
<name>A0A543FSK7_9PSEU</name>
<dbReference type="GO" id="GO:0008410">
    <property type="term" value="F:CoA-transferase activity"/>
    <property type="evidence" value="ECO:0007669"/>
    <property type="project" value="TreeGrafter"/>
</dbReference>
<dbReference type="PANTHER" id="PTHR48207">
    <property type="entry name" value="SUCCINATE--HYDROXYMETHYLGLUTARATE COA-TRANSFERASE"/>
    <property type="match status" value="1"/>
</dbReference>
<evidence type="ECO:0000313" key="3">
    <source>
        <dbReference type="Proteomes" id="UP000319818"/>
    </source>
</evidence>
<accession>A0A543FSK7</accession>
<organism evidence="2 3">
    <name type="scientific">Pseudonocardia cypriaca</name>
    <dbReference type="NCBI Taxonomy" id="882449"/>
    <lineage>
        <taxon>Bacteria</taxon>
        <taxon>Bacillati</taxon>
        <taxon>Actinomycetota</taxon>
        <taxon>Actinomycetes</taxon>
        <taxon>Pseudonocardiales</taxon>
        <taxon>Pseudonocardiaceae</taxon>
        <taxon>Pseudonocardia</taxon>
    </lineage>
</organism>
<dbReference type="InterPro" id="IPR050483">
    <property type="entry name" value="CoA-transferase_III_domain"/>
</dbReference>
<dbReference type="InterPro" id="IPR003673">
    <property type="entry name" value="CoA-Trfase_fam_III"/>
</dbReference>
<sequence>MERPLTGVRVVDFGQFIAAPAAGAALADMGADVIKVEPPRGDSARQIGVYGQAMIRTYNGGKRSLAVDLRTAEGRAVAGRLVRDADIVLQNLRTGVMEAFGLGPADVRAINPGVVYGSVSGFGRHGPSRNRPGFDIAAQAESGLMSVTGEAGRDPQRVGVPVVDAAAGHVLAEAVLGAYIGRLRFGTGRDVEVSLLDVAIHLQGTTWGEYFLTGRVPERKGNGQPTVAPAADVVPTADGAIVLSAYTPAHFSKLCALVGRPELAVDPRFATNPDRVAHRAELLAELAPAFRELPSEKALELLVGNGIVAGAINTYEQVAAHPDVRASGTFVEVVDDGEPYTVVRSPWRSGEEPARTPAPRVGQHTREILAQLGYPAAEVGDLVRRGIVGTGED</sequence>